<proteinExistence type="predicted"/>
<organism evidence="9 10">
    <name type="scientific">Rubritalea squalenifaciens DSM 18772</name>
    <dbReference type="NCBI Taxonomy" id="1123071"/>
    <lineage>
        <taxon>Bacteria</taxon>
        <taxon>Pseudomonadati</taxon>
        <taxon>Verrucomicrobiota</taxon>
        <taxon>Verrucomicrobiia</taxon>
        <taxon>Verrucomicrobiales</taxon>
        <taxon>Rubritaleaceae</taxon>
        <taxon>Rubritalea</taxon>
    </lineage>
</organism>
<dbReference type="SUPFAM" id="SSF55874">
    <property type="entry name" value="ATPase domain of HSP90 chaperone/DNA topoisomerase II/histidine kinase"/>
    <property type="match status" value="1"/>
</dbReference>
<keyword evidence="6" id="KW-0902">Two-component regulatory system</keyword>
<evidence type="ECO:0000256" key="6">
    <source>
        <dbReference type="ARBA" id="ARBA00023012"/>
    </source>
</evidence>
<keyword evidence="7" id="KW-0472">Membrane</keyword>
<protein>
    <recommendedName>
        <fullName evidence="2">histidine kinase</fullName>
        <ecNumber evidence="2">2.7.13.3</ecNumber>
    </recommendedName>
</protein>
<dbReference type="InterPro" id="IPR005467">
    <property type="entry name" value="His_kinase_dom"/>
</dbReference>
<comment type="catalytic activity">
    <reaction evidence="1">
        <text>ATP + protein L-histidine = ADP + protein N-phospho-L-histidine.</text>
        <dbReference type="EC" id="2.7.13.3"/>
    </reaction>
</comment>
<evidence type="ECO:0000256" key="3">
    <source>
        <dbReference type="ARBA" id="ARBA00022553"/>
    </source>
</evidence>
<evidence type="ECO:0000259" key="8">
    <source>
        <dbReference type="PROSITE" id="PS50109"/>
    </source>
</evidence>
<dbReference type="PANTHER" id="PTHR43547:SF2">
    <property type="entry name" value="HYBRID SIGNAL TRANSDUCTION HISTIDINE KINASE C"/>
    <property type="match status" value="1"/>
</dbReference>
<evidence type="ECO:0000256" key="5">
    <source>
        <dbReference type="ARBA" id="ARBA00022777"/>
    </source>
</evidence>
<dbReference type="SUPFAM" id="SSF47384">
    <property type="entry name" value="Homodimeric domain of signal transducing histidine kinase"/>
    <property type="match status" value="1"/>
</dbReference>
<dbReference type="InterPro" id="IPR036097">
    <property type="entry name" value="HisK_dim/P_sf"/>
</dbReference>
<dbReference type="InParanoid" id="A0A1M6NGR1"/>
<feature type="domain" description="Histidine kinase" evidence="8">
    <location>
        <begin position="388"/>
        <end position="612"/>
    </location>
</feature>
<keyword evidence="3" id="KW-0597">Phosphoprotein</keyword>
<dbReference type="InterPro" id="IPR003594">
    <property type="entry name" value="HATPase_dom"/>
</dbReference>
<dbReference type="PRINTS" id="PR00344">
    <property type="entry name" value="BCTRLSENSOR"/>
</dbReference>
<evidence type="ECO:0000256" key="2">
    <source>
        <dbReference type="ARBA" id="ARBA00012438"/>
    </source>
</evidence>
<dbReference type="InterPro" id="IPR003661">
    <property type="entry name" value="HisK_dim/P_dom"/>
</dbReference>
<dbReference type="Gene3D" id="3.30.565.10">
    <property type="entry name" value="Histidine kinase-like ATPase, C-terminal domain"/>
    <property type="match status" value="1"/>
</dbReference>
<dbReference type="Gene3D" id="1.10.287.130">
    <property type="match status" value="1"/>
</dbReference>
<evidence type="ECO:0000256" key="1">
    <source>
        <dbReference type="ARBA" id="ARBA00000085"/>
    </source>
</evidence>
<dbReference type="CDD" id="cd00082">
    <property type="entry name" value="HisKA"/>
    <property type="match status" value="1"/>
</dbReference>
<dbReference type="InterPro" id="IPR004358">
    <property type="entry name" value="Sig_transdc_His_kin-like_C"/>
</dbReference>
<reference evidence="9 10" key="1">
    <citation type="submission" date="2016-11" db="EMBL/GenBank/DDBJ databases">
        <authorList>
            <person name="Jaros S."/>
            <person name="Januszkiewicz K."/>
            <person name="Wedrychowicz H."/>
        </authorList>
    </citation>
    <scope>NUCLEOTIDE SEQUENCE [LARGE SCALE GENOMIC DNA]</scope>
    <source>
        <strain evidence="9 10">DSM 18772</strain>
    </source>
</reference>
<dbReference type="Pfam" id="PF00512">
    <property type="entry name" value="HisKA"/>
    <property type="match status" value="1"/>
</dbReference>
<dbReference type="GO" id="GO:0000155">
    <property type="term" value="F:phosphorelay sensor kinase activity"/>
    <property type="evidence" value="ECO:0007669"/>
    <property type="project" value="InterPro"/>
</dbReference>
<dbReference type="AlphaFoldDB" id="A0A1M6NGR1"/>
<dbReference type="PANTHER" id="PTHR43547">
    <property type="entry name" value="TWO-COMPONENT HISTIDINE KINASE"/>
    <property type="match status" value="1"/>
</dbReference>
<evidence type="ECO:0000256" key="4">
    <source>
        <dbReference type="ARBA" id="ARBA00022679"/>
    </source>
</evidence>
<dbReference type="Proteomes" id="UP000184510">
    <property type="component" value="Unassembled WGS sequence"/>
</dbReference>
<keyword evidence="5 9" id="KW-0418">Kinase</keyword>
<feature type="transmembrane region" description="Helical" evidence="7">
    <location>
        <begin position="354"/>
        <end position="372"/>
    </location>
</feature>
<dbReference type="PROSITE" id="PS50109">
    <property type="entry name" value="HIS_KIN"/>
    <property type="match status" value="1"/>
</dbReference>
<dbReference type="SMART" id="SM00387">
    <property type="entry name" value="HATPase_c"/>
    <property type="match status" value="1"/>
</dbReference>
<dbReference type="SMART" id="SM00388">
    <property type="entry name" value="HisKA"/>
    <property type="match status" value="1"/>
</dbReference>
<evidence type="ECO:0000256" key="7">
    <source>
        <dbReference type="SAM" id="Phobius"/>
    </source>
</evidence>
<dbReference type="Pfam" id="PF02518">
    <property type="entry name" value="HATPase_c"/>
    <property type="match status" value="1"/>
</dbReference>
<accession>A0A1M6NGR1</accession>
<dbReference type="FunFam" id="1.10.287.130:FF:000001">
    <property type="entry name" value="Two-component sensor histidine kinase"/>
    <property type="match status" value="1"/>
</dbReference>
<keyword evidence="7" id="KW-0812">Transmembrane</keyword>
<keyword evidence="10" id="KW-1185">Reference proteome</keyword>
<dbReference type="EMBL" id="FQYR01000005">
    <property type="protein sequence ID" value="SHJ94794.1"/>
    <property type="molecule type" value="Genomic_DNA"/>
</dbReference>
<sequence length="612" mass="67873">MAVVLAAIGVITASVLDRKQQDLQQGAEAYREERIRLAMWRLDTLAAAIVGEEDKRPAEEFDLPPILAPVDDKLQTLNPLYAGAPEHSNLYWVVNSNSSSVTTPQVYPDQVIMGNGVDPAFNAINEQNYERVSAILSNRLDMAIKGDLPFCDTNKDLSCQAVHLVLPKQVEQKSQLVKGAKEDFSLQNVKGKEKGEEVVKMVNKAEVQQKLSEVDTRKRRSALNRVSENYAWGPQANLSTQLNTNDQVTEVTQFRPIWLDGELMLVRKVVRQSGESVQGVWLNSKKIKQLLLDEVADLFPQASLIPVAQDLRAILSGEEIVQDPQTMLKLPYRLSPGERAEVSLSLIDLLKGPIGLAWAGTLLAIVAGFFMLRSVVQMSERRASFVSAVTHELRTPLTTFSLYTDMLSSGMVKDEEKKESYLETLRRESERLTHLVENVLAYSRIERGSARARIEEVGISSLMERMLGRLRERAGDEQMEVLLSVDPVSSKELVKLDITAVEQIVFNLVDNAVKYASGEDCGSEIRIHAVKSGENFRISVTDQGKGIPAKERKRLFNAFHKSAEEAAVTKPGVGLGLALCRRLAQAMGGNLLLEKGREGEGATFVLTLPQKK</sequence>
<keyword evidence="4" id="KW-0808">Transferase</keyword>
<gene>
    <name evidence="9" type="ORF">SAMN02745181_2848</name>
</gene>
<keyword evidence="7" id="KW-1133">Transmembrane helix</keyword>
<dbReference type="InterPro" id="IPR036890">
    <property type="entry name" value="HATPase_C_sf"/>
</dbReference>
<evidence type="ECO:0000313" key="10">
    <source>
        <dbReference type="Proteomes" id="UP000184510"/>
    </source>
</evidence>
<dbReference type="EC" id="2.7.13.3" evidence="2"/>
<dbReference type="STRING" id="1123071.SAMN02745181_2848"/>
<evidence type="ECO:0000313" key="9">
    <source>
        <dbReference type="EMBL" id="SHJ94794.1"/>
    </source>
</evidence>
<name>A0A1M6NGR1_9BACT</name>